<proteinExistence type="predicted"/>
<dbReference type="SUPFAM" id="SSF82185">
    <property type="entry name" value="Histone H3 K4-specific methyltransferase SET7/9 N-terminal domain"/>
    <property type="match status" value="1"/>
</dbReference>
<dbReference type="EMBL" id="HG731690">
    <property type="protein sequence ID" value="CDJ35593.1"/>
    <property type="molecule type" value="Genomic_DNA"/>
</dbReference>
<evidence type="ECO:0000256" key="2">
    <source>
        <dbReference type="SAM" id="MobiDB-lite"/>
    </source>
</evidence>
<dbReference type="PANTHER" id="PTHR43215:SF14">
    <property type="entry name" value="RADIAL SPOKE HEAD 1 HOMOLOG"/>
    <property type="match status" value="1"/>
</dbReference>
<dbReference type="InterPro" id="IPR003409">
    <property type="entry name" value="MORN"/>
</dbReference>
<feature type="compositionally biased region" description="Gly residues" evidence="2">
    <location>
        <begin position="360"/>
        <end position="370"/>
    </location>
</feature>
<accession>U6KJF6</accession>
<evidence type="ECO:0000256" key="1">
    <source>
        <dbReference type="ARBA" id="ARBA00022737"/>
    </source>
</evidence>
<feature type="region of interest" description="Disordered" evidence="2">
    <location>
        <begin position="453"/>
        <end position="528"/>
    </location>
</feature>
<feature type="region of interest" description="Disordered" evidence="2">
    <location>
        <begin position="342"/>
        <end position="378"/>
    </location>
</feature>
<dbReference type="OrthoDB" id="184064at2759"/>
<evidence type="ECO:0000313" key="3">
    <source>
        <dbReference type="EMBL" id="CDJ35593.1"/>
    </source>
</evidence>
<evidence type="ECO:0000313" key="4">
    <source>
        <dbReference type="Proteomes" id="UP000030744"/>
    </source>
</evidence>
<dbReference type="GO" id="GO:0005829">
    <property type="term" value="C:cytosol"/>
    <property type="evidence" value="ECO:0007669"/>
    <property type="project" value="TreeGrafter"/>
</dbReference>
<sequence length="686" mass="73575">MNGSDGFLAASTAAVTRENTSWLLRGARGAAASGINMNMHPACQLQPPTENKTESSRSQGDAGDVHRYAHTNVHAPASVLQAADKGALLQDLSIALFSKLAESLPKDQGPLSFLSWEDGSWYCGHVREGTLDGLGVYRYTDNSVYCGQWARDRLHGLGVFITPSGFVYRGGFQADKQNGPGIFVVPQGPTFFGHFRDGRLHGFSCCVSPAGATRPLLGEWRDGEFFRALPVQARITEFYSRAAESLDLLHCPWAPVPVPLPDAFIFGLSKEETPQAHAPPRREHKLCAASMLEALRVELPKSLLQLAAAEGDCHPAHSQQAKLSSGRLSNCAKPIVRKRKASTLKAQGKEAAPANSRNKGFGGDGCGTNGGSSAPPRATTTKAQLLRWESEARKLPRIPHLNYNRVLGRWYARVRDPASGRRIWKGYTCAVHGFFQARDMAIDRLRQFSQLVSPLPSATPDEPVTTEEGQQTSEVAASPDQQLQQDQEQEESFGESQQPNEAADICDVSGTPLGEVRDPSEEAFTQDAAPPLAAPPAAVSAACSSLKLAACEVITPTTSETQGGEGNSVEENKMPANEKEGTLGIGLFTDKAIAPAVLEAACGANTGDTAEPLECVSKICQSAKDQSSVFQSSELACGAETSERSCLQQEKGFVQDEESVSCSRLTTQDCSDSALRSCTPTYYESA</sequence>
<protein>
    <recommendedName>
        <fullName evidence="5">AP2/ERF domain-containing protein</fullName>
    </recommendedName>
</protein>
<name>U6KJF6_9EIME</name>
<dbReference type="AlphaFoldDB" id="U6KJF6"/>
<dbReference type="Pfam" id="PF02493">
    <property type="entry name" value="MORN"/>
    <property type="match status" value="4"/>
</dbReference>
<dbReference type="PANTHER" id="PTHR43215">
    <property type="entry name" value="RADIAL SPOKE HEAD 1 HOMOLOG"/>
    <property type="match status" value="1"/>
</dbReference>
<dbReference type="Gene3D" id="2.20.110.10">
    <property type="entry name" value="Histone H3 K4-specific methyltransferase SET7/9 N-terminal domain"/>
    <property type="match status" value="2"/>
</dbReference>
<reference evidence="3" key="1">
    <citation type="submission" date="2013-10" db="EMBL/GenBank/DDBJ databases">
        <title>Genomic analysis of the causative agents of coccidiosis in chickens.</title>
        <authorList>
            <person name="Reid A.J."/>
            <person name="Blake D."/>
            <person name="Billington K."/>
            <person name="Browne H."/>
            <person name="Dunn M."/>
            <person name="Hung S."/>
            <person name="Kawahara F."/>
            <person name="Miranda-Saavedra D."/>
            <person name="Mourier T."/>
            <person name="Nagra H."/>
            <person name="Otto T.D."/>
            <person name="Rawlings N."/>
            <person name="Sanchez A."/>
            <person name="Sanders M."/>
            <person name="Subramaniam C."/>
            <person name="Tay Y."/>
            <person name="Dear P."/>
            <person name="Doerig C."/>
            <person name="Gruber A."/>
            <person name="Parkinson J."/>
            <person name="Shirley M."/>
            <person name="Wan K.L."/>
            <person name="Berriman M."/>
            <person name="Tomley F."/>
            <person name="Pain A."/>
        </authorList>
    </citation>
    <scope>NUCLEOTIDE SEQUENCE [LARGE SCALE GENOMIC DNA]</scope>
    <source>
        <strain evidence="3">Houghton</strain>
    </source>
</reference>
<dbReference type="SMART" id="SM00698">
    <property type="entry name" value="MORN"/>
    <property type="match status" value="3"/>
</dbReference>
<dbReference type="Proteomes" id="UP000030744">
    <property type="component" value="Unassembled WGS sequence"/>
</dbReference>
<reference evidence="3" key="2">
    <citation type="submission" date="2013-10" db="EMBL/GenBank/DDBJ databases">
        <authorList>
            <person name="Aslett M."/>
        </authorList>
    </citation>
    <scope>NUCLEOTIDE SEQUENCE [LARGE SCALE GENOMIC DNA]</scope>
    <source>
        <strain evidence="3">Houghton</strain>
    </source>
</reference>
<keyword evidence="4" id="KW-1185">Reference proteome</keyword>
<dbReference type="RefSeq" id="XP_037877882.1">
    <property type="nucleotide sequence ID" value="XM_038022028.1"/>
</dbReference>
<keyword evidence="1" id="KW-0677">Repeat</keyword>
<gene>
    <name evidence="3" type="ORF">EMH_0005360</name>
</gene>
<dbReference type="GeneID" id="60403734"/>
<dbReference type="VEuPathDB" id="ToxoDB:EMH_0005360"/>
<organism evidence="3 4">
    <name type="scientific">Eimeria mitis</name>
    <dbReference type="NCBI Taxonomy" id="44415"/>
    <lineage>
        <taxon>Eukaryota</taxon>
        <taxon>Sar</taxon>
        <taxon>Alveolata</taxon>
        <taxon>Apicomplexa</taxon>
        <taxon>Conoidasida</taxon>
        <taxon>Coccidia</taxon>
        <taxon>Eucoccidiorida</taxon>
        <taxon>Eimeriorina</taxon>
        <taxon>Eimeriidae</taxon>
        <taxon>Eimeria</taxon>
    </lineage>
</organism>
<evidence type="ECO:0008006" key="5">
    <source>
        <dbReference type="Google" id="ProtNLM"/>
    </source>
</evidence>
<feature type="region of interest" description="Disordered" evidence="2">
    <location>
        <begin position="39"/>
        <end position="63"/>
    </location>
</feature>